<evidence type="ECO:0000313" key="3">
    <source>
        <dbReference type="Proteomes" id="UP000233387"/>
    </source>
</evidence>
<feature type="region of interest" description="Disordered" evidence="1">
    <location>
        <begin position="170"/>
        <end position="245"/>
    </location>
</feature>
<dbReference type="OrthoDB" id="10014507at2"/>
<organism evidence="2 3">
    <name type="scientific">Raineya orbicola</name>
    <dbReference type="NCBI Taxonomy" id="2016530"/>
    <lineage>
        <taxon>Bacteria</taxon>
        <taxon>Pseudomonadati</taxon>
        <taxon>Bacteroidota</taxon>
        <taxon>Cytophagia</taxon>
        <taxon>Cytophagales</taxon>
        <taxon>Raineyaceae</taxon>
        <taxon>Raineya</taxon>
    </lineage>
</organism>
<keyword evidence="3" id="KW-1185">Reference proteome</keyword>
<evidence type="ECO:0000256" key="1">
    <source>
        <dbReference type="SAM" id="MobiDB-lite"/>
    </source>
</evidence>
<gene>
    <name evidence="2" type="ORF">Rain11_2240</name>
</gene>
<dbReference type="Proteomes" id="UP000233387">
    <property type="component" value="Unassembled WGS sequence"/>
</dbReference>
<evidence type="ECO:0000313" key="2">
    <source>
        <dbReference type="EMBL" id="PKQ66852.1"/>
    </source>
</evidence>
<feature type="compositionally biased region" description="Gly residues" evidence="1">
    <location>
        <begin position="171"/>
        <end position="183"/>
    </location>
</feature>
<name>A0A2N3I944_9BACT</name>
<feature type="compositionally biased region" description="Low complexity" evidence="1">
    <location>
        <begin position="184"/>
        <end position="195"/>
    </location>
</feature>
<feature type="compositionally biased region" description="Pro residues" evidence="1">
    <location>
        <begin position="196"/>
        <end position="223"/>
    </location>
</feature>
<sequence length="532" mass="59605">MQNAFAKYHSGVSSTRNNTNQPYWIPIWRETKAYSLSEGYTLIYVPVYRYASVQYNSEIGFMRRLKAILSPNGEVIDLKIAEIITHPQTLQNYQDDLMYYAFTGALEGGVYYEISLAYSLYNLESQSSSVYTIVYVPIFGTGLCNEIKIDPYSGEIISWTVAACPKDAGDVSGGGSSGGGSSGGSNTPGTGTNPPTTSPNPQPPAGTNPPTNPTPSPTPPGSGSPPIVVNPIFTPGNPNPWTPTVPPTVPPISPIYPSIPLPWQPWEPIEPPAGVTPVDPGTNLPSNYQPSELLKSITQKKPNGTYDFGNLSDDAIKKLDETIQALNTKSEVAKLVLEELQTHKVAWKQGNLSGSNTGNYNPRDRSITIKVDEDNFFFEKAGTVLEELLHALQHKKYGSNFVRVPVSNLEFEAKLIKELIIYNIFVQDGRRYDWLNKHYFSPYSIFPKSEDSDRFKYYLREVTQKGYFLPKTMEELTTDTETYWTIFTLFREKWAEWYGVNHPYSMPYSSQQKPDVLLFLFNQCNCSQRLIY</sequence>
<accession>A0A2N3I944</accession>
<protein>
    <submittedName>
        <fullName evidence="2">Uncharacterized protein</fullName>
    </submittedName>
</protein>
<dbReference type="EMBL" id="NKXO01000041">
    <property type="protein sequence ID" value="PKQ66852.1"/>
    <property type="molecule type" value="Genomic_DNA"/>
</dbReference>
<reference evidence="2 3" key="1">
    <citation type="submission" date="2017-06" db="EMBL/GenBank/DDBJ databases">
        <title>Raineya orbicola gen. nov., sp. nov. a slightly thermophilic bacterium of the phylum Bacteroidetes and the description of Raineyaceae fam. nov.</title>
        <authorList>
            <person name="Albuquerque L."/>
            <person name="Polonia A.R.M."/>
            <person name="Barroso C."/>
            <person name="Froufe H.J.C."/>
            <person name="Lage O."/>
            <person name="Lobo-Da-Cunha A."/>
            <person name="Egas C."/>
            <person name="Da Costa M.S."/>
        </authorList>
    </citation>
    <scope>NUCLEOTIDE SEQUENCE [LARGE SCALE GENOMIC DNA]</scope>
    <source>
        <strain evidence="2 3">SPSPC-11</strain>
    </source>
</reference>
<dbReference type="RefSeq" id="WP_101359505.1">
    <property type="nucleotide sequence ID" value="NZ_NKXO01000041.1"/>
</dbReference>
<comment type="caution">
    <text evidence="2">The sequence shown here is derived from an EMBL/GenBank/DDBJ whole genome shotgun (WGS) entry which is preliminary data.</text>
</comment>
<proteinExistence type="predicted"/>
<dbReference type="AlphaFoldDB" id="A0A2N3I944"/>